<dbReference type="AlphaFoldDB" id="A0A0T9AVT4"/>
<evidence type="ECO:0000313" key="6">
    <source>
        <dbReference type="EMBL" id="CPA71537.1"/>
    </source>
</evidence>
<evidence type="ECO:0000313" key="7">
    <source>
        <dbReference type="Proteomes" id="UP000038802"/>
    </source>
</evidence>
<dbReference type="EMBL" id="CQQC01002909">
    <property type="protein sequence ID" value="CNX29142.1"/>
    <property type="molecule type" value="Genomic_DNA"/>
</dbReference>
<dbReference type="EMBL" id="CGCX01001862">
    <property type="protein sequence ID" value="CFS02586.1"/>
    <property type="molecule type" value="Genomic_DNA"/>
</dbReference>
<organism evidence="5 7">
    <name type="scientific">Mycobacterium tuberculosis</name>
    <dbReference type="NCBI Taxonomy" id="1773"/>
    <lineage>
        <taxon>Bacteria</taxon>
        <taxon>Bacillati</taxon>
        <taxon>Actinomycetota</taxon>
        <taxon>Actinomycetes</taxon>
        <taxon>Mycobacteriales</taxon>
        <taxon>Mycobacteriaceae</taxon>
        <taxon>Mycobacterium</taxon>
        <taxon>Mycobacterium tuberculosis complex</taxon>
    </lineage>
</organism>
<reference evidence="6" key="1">
    <citation type="submission" date="2015-03" db="EMBL/GenBank/DDBJ databases">
        <authorList>
            <consortium name="Pathogen Informatics"/>
            <person name="Murphy D."/>
        </authorList>
    </citation>
    <scope>NUCLEOTIDE SEQUENCE</scope>
    <source>
        <strain evidence="6">N09902308</strain>
    </source>
</reference>
<evidence type="ECO:0000313" key="9">
    <source>
        <dbReference type="Proteomes" id="UP000039217"/>
    </source>
</evidence>
<feature type="region of interest" description="Disordered" evidence="1">
    <location>
        <begin position="1"/>
        <end position="45"/>
    </location>
</feature>
<dbReference type="EMBL" id="CFOE01000521">
    <property type="protein sequence ID" value="CFE42549.1"/>
    <property type="molecule type" value="Genomic_DNA"/>
</dbReference>
<accession>A0A0T9AVT4</accession>
<dbReference type="Proteomes" id="UP000039021">
    <property type="component" value="Unassembled WGS sequence"/>
</dbReference>
<evidence type="ECO:0000313" key="5">
    <source>
        <dbReference type="EMBL" id="COV73970.1"/>
    </source>
</evidence>
<reference evidence="7 8" key="2">
    <citation type="submission" date="2015-03" db="EMBL/GenBank/DDBJ databases">
        <authorList>
            <consortium name="Pathogen Informatics"/>
        </authorList>
    </citation>
    <scope>NUCLEOTIDE SEQUENCE [LARGE SCALE GENOMIC DNA]</scope>
    <source>
        <strain evidence="3 10">C09601061</strain>
        <strain evidence="4 9">D00501624</strain>
        <strain evidence="2 11">G09901357</strain>
        <strain evidence="7">K00500041</strain>
        <strain evidence="8">N09902308</strain>
    </source>
</reference>
<dbReference type="Proteomes" id="UP000048289">
    <property type="component" value="Unassembled WGS sequence"/>
</dbReference>
<dbReference type="EMBL" id="CSBK01003223">
    <property type="protein sequence ID" value="CPA71537.1"/>
    <property type="molecule type" value="Genomic_DNA"/>
</dbReference>
<evidence type="ECO:0000313" key="10">
    <source>
        <dbReference type="Proteomes" id="UP000046680"/>
    </source>
</evidence>
<gene>
    <name evidence="3" type="ORF">ERS007657_03635</name>
    <name evidence="4" type="ORF">ERS007661_04561</name>
    <name evidence="2" type="ORF">ERS007681_03200</name>
    <name evidence="5" type="ORF">ERS007703_01967</name>
    <name evidence="6" type="ORF">ERS007739_04783</name>
</gene>
<name>A0A0T9AVT4_MYCTX</name>
<dbReference type="Proteomes" id="UP000039217">
    <property type="component" value="Unassembled WGS sequence"/>
</dbReference>
<evidence type="ECO:0000313" key="2">
    <source>
        <dbReference type="EMBL" id="CFE42549.1"/>
    </source>
</evidence>
<reference evidence="5" key="3">
    <citation type="submission" date="2015-03" db="EMBL/GenBank/DDBJ databases">
        <authorList>
            <person name="Murphy D."/>
        </authorList>
    </citation>
    <scope>NUCLEOTIDE SEQUENCE [LARGE SCALE GENOMIC DNA]</scope>
    <source>
        <strain evidence="5">K00500041</strain>
    </source>
</reference>
<dbReference type="Proteomes" id="UP000038802">
    <property type="component" value="Unassembled WGS sequence"/>
</dbReference>
<evidence type="ECO:0000313" key="4">
    <source>
        <dbReference type="EMBL" id="CNX29142.1"/>
    </source>
</evidence>
<evidence type="ECO:0000313" key="11">
    <source>
        <dbReference type="Proteomes" id="UP000048289"/>
    </source>
</evidence>
<evidence type="ECO:0000256" key="1">
    <source>
        <dbReference type="SAM" id="MobiDB-lite"/>
    </source>
</evidence>
<feature type="compositionally biased region" description="Polar residues" evidence="1">
    <location>
        <begin position="34"/>
        <end position="45"/>
    </location>
</feature>
<dbReference type="EMBL" id="CSAE01000190">
    <property type="protein sequence ID" value="COV73970.1"/>
    <property type="molecule type" value="Genomic_DNA"/>
</dbReference>
<protein>
    <submittedName>
        <fullName evidence="5">Uncharacterized protein</fullName>
    </submittedName>
</protein>
<evidence type="ECO:0000313" key="8">
    <source>
        <dbReference type="Proteomes" id="UP000039021"/>
    </source>
</evidence>
<dbReference type="Proteomes" id="UP000046680">
    <property type="component" value="Unassembled WGS sequence"/>
</dbReference>
<proteinExistence type="predicted"/>
<evidence type="ECO:0000313" key="3">
    <source>
        <dbReference type="EMBL" id="CFS02586.1"/>
    </source>
</evidence>
<sequence>MNPPTEAKDLLNVPITTSMRAKTPNAAEAPRPSGPSTPSAWDSST</sequence>